<name>A0ABY2H3D0_9HYPO</name>
<keyword evidence="4" id="KW-0456">Lyase</keyword>
<protein>
    <recommendedName>
        <fullName evidence="4">Terpene synthase</fullName>
        <ecNumber evidence="4">4.2.3.-</ecNumber>
    </recommendedName>
</protein>
<evidence type="ECO:0000313" key="5">
    <source>
        <dbReference type="EMBL" id="TFB01573.1"/>
    </source>
</evidence>
<dbReference type="GeneID" id="300578069"/>
<keyword evidence="6" id="KW-1185">Reference proteome</keyword>
<dbReference type="InterPro" id="IPR034686">
    <property type="entry name" value="Terpene_cyclase-like_2"/>
</dbReference>
<dbReference type="EC" id="4.2.3.-" evidence="4"/>
<sequence>MAPGRYALRANELASMLSGSTLAIPNLKVPLANFARGQSKYTAEIRRWVDRLVEENVHDRRKCIGVKRCDFGYLAACCFPDSDWEQLKAAAAMLVWIFTWDDIIDHGEDTSGIISNGDRARVFCQQSLEYISQKLELNGSYGEIAGQIAPSMSMFDETAGRLMSANWSQSGCSPHLQADVAEHFLMKKVLTGQTQRLYNEIEHYVKCCLIEHLQQEDDSIPTQEEFTNMRFGTSGISPGIAICEFTRNVSLPDEIVESAPMKVIWREITRLCMMINDIYSCQKELVQIRLQRSGVIQNIIPVIAYSSGTDDITTVSQEFMDIFQTSVNTFEESFQLLKALASPDPKLSDDIQKYIENCQTITTGLLEWMLCSERYGVAKHLQADGSALVPLVYDCGKSPAGKA</sequence>
<evidence type="ECO:0000256" key="4">
    <source>
        <dbReference type="RuleBase" id="RU366034"/>
    </source>
</evidence>
<dbReference type="PANTHER" id="PTHR35201">
    <property type="entry name" value="TERPENE SYNTHASE"/>
    <property type="match status" value="1"/>
</dbReference>
<keyword evidence="3 4" id="KW-0460">Magnesium</keyword>
<evidence type="ECO:0000256" key="1">
    <source>
        <dbReference type="ARBA" id="ARBA00001946"/>
    </source>
</evidence>
<comment type="similarity">
    <text evidence="2 4">Belongs to the terpene synthase family.</text>
</comment>
<evidence type="ECO:0000256" key="3">
    <source>
        <dbReference type="ARBA" id="ARBA00022842"/>
    </source>
</evidence>
<dbReference type="Proteomes" id="UP001642720">
    <property type="component" value="Unassembled WGS sequence"/>
</dbReference>
<dbReference type="SFLD" id="SFLDG01020">
    <property type="entry name" value="Terpene_Cyclase_Like_2"/>
    <property type="match status" value="1"/>
</dbReference>
<keyword evidence="4" id="KW-0479">Metal-binding</keyword>
<dbReference type="SFLD" id="SFLDS00005">
    <property type="entry name" value="Isoprenoid_Synthase_Type_I"/>
    <property type="match status" value="1"/>
</dbReference>
<dbReference type="SUPFAM" id="SSF48576">
    <property type="entry name" value="Terpenoid synthases"/>
    <property type="match status" value="1"/>
</dbReference>
<evidence type="ECO:0000256" key="2">
    <source>
        <dbReference type="ARBA" id="ARBA00006333"/>
    </source>
</evidence>
<comment type="caution">
    <text evidence="5">The sequence shown here is derived from an EMBL/GenBank/DDBJ whole genome shotgun (WGS) entry which is preliminary data.</text>
</comment>
<evidence type="ECO:0000313" key="6">
    <source>
        <dbReference type="Proteomes" id="UP001642720"/>
    </source>
</evidence>
<dbReference type="Gene3D" id="1.10.600.10">
    <property type="entry name" value="Farnesyl Diphosphate Synthase"/>
    <property type="match status" value="1"/>
</dbReference>
<dbReference type="InterPro" id="IPR008949">
    <property type="entry name" value="Isoprenoid_synthase_dom_sf"/>
</dbReference>
<reference evidence="5 6" key="1">
    <citation type="submission" date="2018-01" db="EMBL/GenBank/DDBJ databases">
        <title>Genome characterization of the sugarcane-associated fungus Trichoderma ghanense CCMA-1212 and their application in lignocelulose bioconversion.</title>
        <authorList>
            <person name="Steindorff A.S."/>
            <person name="Mendes T.D."/>
            <person name="Vilela E.S.D."/>
            <person name="Rodrigues D.S."/>
            <person name="Formighieri E.F."/>
            <person name="Melo I.S."/>
            <person name="Favaro L.C.L."/>
        </authorList>
    </citation>
    <scope>NUCLEOTIDE SEQUENCE [LARGE SCALE GENOMIC DNA]</scope>
    <source>
        <strain evidence="5 6">CCMA-1212</strain>
    </source>
</reference>
<dbReference type="PANTHER" id="PTHR35201:SF4">
    <property type="entry name" value="BETA-PINACENE SYNTHASE-RELATED"/>
    <property type="match status" value="1"/>
</dbReference>
<dbReference type="Pfam" id="PF19086">
    <property type="entry name" value="Terpene_syn_C_2"/>
    <property type="match status" value="1"/>
</dbReference>
<comment type="cofactor">
    <cofactor evidence="1 4">
        <name>Mg(2+)</name>
        <dbReference type="ChEBI" id="CHEBI:18420"/>
    </cofactor>
</comment>
<accession>A0ABY2H3D0</accession>
<dbReference type="RefSeq" id="XP_073557774.1">
    <property type="nucleotide sequence ID" value="XM_073703619.1"/>
</dbReference>
<gene>
    <name evidence="5" type="ORF">CCMA1212_006396</name>
</gene>
<dbReference type="EMBL" id="PPTA01000008">
    <property type="protein sequence ID" value="TFB01573.1"/>
    <property type="molecule type" value="Genomic_DNA"/>
</dbReference>
<organism evidence="5 6">
    <name type="scientific">Trichoderma ghanense</name>
    <dbReference type="NCBI Taxonomy" id="65468"/>
    <lineage>
        <taxon>Eukaryota</taxon>
        <taxon>Fungi</taxon>
        <taxon>Dikarya</taxon>
        <taxon>Ascomycota</taxon>
        <taxon>Pezizomycotina</taxon>
        <taxon>Sordariomycetes</taxon>
        <taxon>Hypocreomycetidae</taxon>
        <taxon>Hypocreales</taxon>
        <taxon>Hypocreaceae</taxon>
        <taxon>Trichoderma</taxon>
    </lineage>
</organism>
<proteinExistence type="inferred from homology"/>